<dbReference type="STRING" id="1392250.A0A2I2FS90"/>
<name>A0A2I2FS90_9EURO</name>
<dbReference type="AlphaFoldDB" id="A0A2I2FS90"/>
<evidence type="ECO:0000313" key="3">
    <source>
        <dbReference type="Proteomes" id="UP000234275"/>
    </source>
</evidence>
<dbReference type="Gene3D" id="3.40.50.12500">
    <property type="match status" value="1"/>
</dbReference>
<dbReference type="FunFam" id="3.40.50.12500:FF:000003">
    <property type="entry name" value="Hydantoin racemase (Dcg1), putative"/>
    <property type="match status" value="1"/>
</dbReference>
<dbReference type="GO" id="GO:0047661">
    <property type="term" value="F:amino-acid racemase activity"/>
    <property type="evidence" value="ECO:0007669"/>
    <property type="project" value="InterPro"/>
</dbReference>
<dbReference type="GeneID" id="36557901"/>
<evidence type="ECO:0000313" key="2">
    <source>
        <dbReference type="EMBL" id="PLB43494.1"/>
    </source>
</evidence>
<comment type="caution">
    <text evidence="2">The sequence shown here is derived from an EMBL/GenBank/DDBJ whole genome shotgun (WGS) entry which is preliminary data.</text>
</comment>
<dbReference type="Proteomes" id="UP000234275">
    <property type="component" value="Unassembled WGS sequence"/>
</dbReference>
<dbReference type="InterPro" id="IPR015942">
    <property type="entry name" value="Asp/Glu/hydantoin_racemase"/>
</dbReference>
<organism evidence="2 3">
    <name type="scientific">Aspergillus steynii IBT 23096</name>
    <dbReference type="NCBI Taxonomy" id="1392250"/>
    <lineage>
        <taxon>Eukaryota</taxon>
        <taxon>Fungi</taxon>
        <taxon>Dikarya</taxon>
        <taxon>Ascomycota</taxon>
        <taxon>Pezizomycotina</taxon>
        <taxon>Eurotiomycetes</taxon>
        <taxon>Eurotiomycetidae</taxon>
        <taxon>Eurotiales</taxon>
        <taxon>Aspergillaceae</taxon>
        <taxon>Aspergillus</taxon>
        <taxon>Aspergillus subgen. Circumdati</taxon>
    </lineage>
</organism>
<dbReference type="OrthoDB" id="412018at2759"/>
<reference evidence="2 3" key="1">
    <citation type="submission" date="2016-12" db="EMBL/GenBank/DDBJ databases">
        <title>The genomes of Aspergillus section Nigri reveals drivers in fungal speciation.</title>
        <authorList>
            <consortium name="DOE Joint Genome Institute"/>
            <person name="Vesth T.C."/>
            <person name="Nybo J."/>
            <person name="Theobald S."/>
            <person name="Brandl J."/>
            <person name="Frisvad J.C."/>
            <person name="Nielsen K.F."/>
            <person name="Lyhne E.K."/>
            <person name="Kogle M.E."/>
            <person name="Kuo A."/>
            <person name="Riley R."/>
            <person name="Clum A."/>
            <person name="Nolan M."/>
            <person name="Lipzen A."/>
            <person name="Salamov A."/>
            <person name="Henrissat B."/>
            <person name="Wiebenga A."/>
            <person name="De Vries R.P."/>
            <person name="Grigoriev I.V."/>
            <person name="Mortensen U.H."/>
            <person name="Andersen M.R."/>
            <person name="Baker S.E."/>
        </authorList>
    </citation>
    <scope>NUCLEOTIDE SEQUENCE [LARGE SCALE GENOMIC DNA]</scope>
    <source>
        <strain evidence="2 3">IBT 23096</strain>
    </source>
</reference>
<accession>A0A2I2FS90</accession>
<protein>
    <submittedName>
        <fullName evidence="2">Putative DCG1-like protein</fullName>
    </submittedName>
</protein>
<dbReference type="PANTHER" id="PTHR28047">
    <property type="entry name" value="PROTEIN DCG1"/>
    <property type="match status" value="1"/>
</dbReference>
<sequence length="294" mass="31037">MAPTTNRRFAILVINPNTSQHMTDTLNPIVENLNFTDVQFNYFTAPSESVTLADGRIIEGVPSINSGEDSAKSALHCMPFVEPLIPKYDAFLVACYSAHPLVGMLKKAITNLEDSASIGDAPGPAATRKCVTGIFEASVVTSLSLISSFHLIGDQGYGKAQANDTFGIISTGSVWKEELGKAVAEMLVHSEGANNPTRRFAGVETTGLTAVELHTTPAEEVKRRISEATEKLIKSTSDPLTAICMGCAGMAGMEEAVREGCVKAYGPKQGKQVRIVDGVVAGAGLLVTACKAGF</sequence>
<dbReference type="EMBL" id="MSFO01000010">
    <property type="protein sequence ID" value="PLB43494.1"/>
    <property type="molecule type" value="Genomic_DNA"/>
</dbReference>
<evidence type="ECO:0000256" key="1">
    <source>
        <dbReference type="ARBA" id="ARBA00038414"/>
    </source>
</evidence>
<dbReference type="InterPro" id="IPR052186">
    <property type="entry name" value="Hydantoin_racemase-like"/>
</dbReference>
<dbReference type="PANTHER" id="PTHR28047:SF5">
    <property type="entry name" value="PROTEIN DCG1"/>
    <property type="match status" value="1"/>
</dbReference>
<comment type="similarity">
    <text evidence="1">Belongs to the HyuE racemase family.</text>
</comment>
<dbReference type="RefSeq" id="XP_024698796.1">
    <property type="nucleotide sequence ID" value="XM_024850202.1"/>
</dbReference>
<keyword evidence="3" id="KW-1185">Reference proteome</keyword>
<dbReference type="VEuPathDB" id="FungiDB:P170DRAFT_440960"/>
<gene>
    <name evidence="2" type="ORF">P170DRAFT_440960</name>
</gene>
<dbReference type="Pfam" id="PF01177">
    <property type="entry name" value="Asp_Glu_race"/>
    <property type="match status" value="1"/>
</dbReference>
<proteinExistence type="inferred from homology"/>
<dbReference type="InterPro" id="IPR053714">
    <property type="entry name" value="Iso_Racemase_Enz_sf"/>
</dbReference>